<comment type="caution">
    <text evidence="4">The sequence shown here is derived from an EMBL/GenBank/DDBJ whole genome shotgun (WGS) entry which is preliminary data.</text>
</comment>
<dbReference type="PANTHER" id="PTHR43213">
    <property type="entry name" value="BIFUNCTIONAL DTTP/UTP PYROPHOSPHATASE/METHYLTRANSFERASE PROTEIN-RELATED"/>
    <property type="match status" value="1"/>
</dbReference>
<proteinExistence type="inferred from homology"/>
<dbReference type="CDD" id="cd00555">
    <property type="entry name" value="Maf"/>
    <property type="match status" value="1"/>
</dbReference>
<evidence type="ECO:0000313" key="4">
    <source>
        <dbReference type="EMBL" id="NKZ13244.1"/>
    </source>
</evidence>
<dbReference type="GO" id="GO:0047429">
    <property type="term" value="F:nucleoside triphosphate diphosphatase activity"/>
    <property type="evidence" value="ECO:0007669"/>
    <property type="project" value="UniProtKB-EC"/>
</dbReference>
<dbReference type="PIRSF" id="PIRSF006305">
    <property type="entry name" value="Maf"/>
    <property type="match status" value="1"/>
</dbReference>
<reference evidence="4 5" key="1">
    <citation type="submission" date="2020-04" db="EMBL/GenBank/DDBJ databases">
        <title>MicrobeNet Type strains.</title>
        <authorList>
            <person name="Nicholson A.C."/>
        </authorList>
    </citation>
    <scope>NUCLEOTIDE SEQUENCE [LARGE SCALE GENOMIC DNA]</scope>
    <source>
        <strain evidence="4 5">ATCC 700731</strain>
    </source>
</reference>
<comment type="caution">
    <text evidence="3">Lacks conserved residue(s) required for the propagation of feature annotation.</text>
</comment>
<dbReference type="HAMAP" id="MF_00528">
    <property type="entry name" value="Maf"/>
    <property type="match status" value="1"/>
</dbReference>
<keyword evidence="2 3" id="KW-0378">Hydrolase</keyword>
<dbReference type="RefSeq" id="WP_044516634.1">
    <property type="nucleotide sequence ID" value="NZ_HG322951.1"/>
</dbReference>
<feature type="active site" description="Proton acceptor" evidence="3">
    <location>
        <position position="78"/>
    </location>
</feature>
<comment type="catalytic activity">
    <reaction evidence="3">
        <text>a ribonucleoside 5'-triphosphate + H2O = a ribonucleoside 5'-phosphate + diphosphate + H(+)</text>
        <dbReference type="Rhea" id="RHEA:23996"/>
        <dbReference type="ChEBI" id="CHEBI:15377"/>
        <dbReference type="ChEBI" id="CHEBI:15378"/>
        <dbReference type="ChEBI" id="CHEBI:33019"/>
        <dbReference type="ChEBI" id="CHEBI:58043"/>
        <dbReference type="ChEBI" id="CHEBI:61557"/>
        <dbReference type="EC" id="3.6.1.9"/>
    </reaction>
</comment>
<evidence type="ECO:0000256" key="3">
    <source>
        <dbReference type="HAMAP-Rule" id="MF_00528"/>
    </source>
</evidence>
<comment type="subcellular location">
    <subcellularLocation>
        <location evidence="3">Cytoplasm</location>
    </subcellularLocation>
</comment>
<evidence type="ECO:0000256" key="2">
    <source>
        <dbReference type="ARBA" id="ARBA00022801"/>
    </source>
</evidence>
<dbReference type="SUPFAM" id="SSF52972">
    <property type="entry name" value="ITPase-like"/>
    <property type="match status" value="1"/>
</dbReference>
<organism evidence="4 5">
    <name type="scientific">Mycolicibacterium septicum DSM 44393</name>
    <dbReference type="NCBI Taxonomy" id="1341646"/>
    <lineage>
        <taxon>Bacteria</taxon>
        <taxon>Bacillati</taxon>
        <taxon>Actinomycetota</taxon>
        <taxon>Actinomycetes</taxon>
        <taxon>Mycobacteriales</taxon>
        <taxon>Mycobacteriaceae</taxon>
        <taxon>Mycolicibacterium</taxon>
    </lineage>
</organism>
<dbReference type="NCBIfam" id="TIGR00172">
    <property type="entry name" value="maf"/>
    <property type="match status" value="1"/>
</dbReference>
<dbReference type="InterPro" id="IPR003697">
    <property type="entry name" value="Maf-like"/>
</dbReference>
<dbReference type="Gene3D" id="3.90.950.10">
    <property type="match status" value="1"/>
</dbReference>
<dbReference type="EMBL" id="JAAXPJ010000008">
    <property type="protein sequence ID" value="NKZ13244.1"/>
    <property type="molecule type" value="Genomic_DNA"/>
</dbReference>
<evidence type="ECO:0000256" key="1">
    <source>
        <dbReference type="ARBA" id="ARBA00001968"/>
    </source>
</evidence>
<dbReference type="EC" id="3.6.1.9" evidence="3"/>
<comment type="catalytic activity">
    <reaction evidence="3">
        <text>a 2'-deoxyribonucleoside 5'-triphosphate + H2O = a 2'-deoxyribonucleoside 5'-phosphate + diphosphate + H(+)</text>
        <dbReference type="Rhea" id="RHEA:44644"/>
        <dbReference type="ChEBI" id="CHEBI:15377"/>
        <dbReference type="ChEBI" id="CHEBI:15378"/>
        <dbReference type="ChEBI" id="CHEBI:33019"/>
        <dbReference type="ChEBI" id="CHEBI:61560"/>
        <dbReference type="ChEBI" id="CHEBI:65317"/>
        <dbReference type="EC" id="3.6.1.9"/>
    </reaction>
</comment>
<keyword evidence="3" id="KW-0963">Cytoplasm</keyword>
<dbReference type="InterPro" id="IPR029001">
    <property type="entry name" value="ITPase-like_fam"/>
</dbReference>
<dbReference type="PANTHER" id="PTHR43213:SF5">
    <property type="entry name" value="BIFUNCTIONAL DTTP_UTP PYROPHOSPHATASE_METHYLTRANSFERASE PROTEIN-RELATED"/>
    <property type="match status" value="1"/>
</dbReference>
<dbReference type="GO" id="GO:0009117">
    <property type="term" value="P:nucleotide metabolic process"/>
    <property type="evidence" value="ECO:0007669"/>
    <property type="project" value="UniProtKB-KW"/>
</dbReference>
<protein>
    <recommendedName>
        <fullName evidence="3">Nucleoside triphosphate pyrophosphatase</fullName>
        <ecNumber evidence="3">3.6.1.9</ecNumber>
    </recommendedName>
    <alternativeName>
        <fullName evidence="3">Nucleotide pyrophosphatase</fullName>
        <shortName evidence="3">Nucleotide PPase</shortName>
    </alternativeName>
</protein>
<dbReference type="GO" id="GO:0005737">
    <property type="term" value="C:cytoplasm"/>
    <property type="evidence" value="ECO:0007669"/>
    <property type="project" value="UniProtKB-SubCell"/>
</dbReference>
<dbReference type="Pfam" id="PF02545">
    <property type="entry name" value="Maf"/>
    <property type="match status" value="1"/>
</dbReference>
<evidence type="ECO:0000313" key="5">
    <source>
        <dbReference type="Proteomes" id="UP000518188"/>
    </source>
</evidence>
<comment type="cofactor">
    <cofactor evidence="1 3">
        <name>a divalent metal cation</name>
        <dbReference type="ChEBI" id="CHEBI:60240"/>
    </cofactor>
</comment>
<gene>
    <name evidence="4" type="ORF">HGA11_19915</name>
</gene>
<accession>A0A7X6MUQ9</accession>
<comment type="function">
    <text evidence="3">Nucleoside triphosphate pyrophosphatase. May have a dual role in cell division arrest and in preventing the incorporation of modified nucleotides into cellular nucleic acids.</text>
</comment>
<comment type="similarity">
    <text evidence="3">Belongs to the Maf family.</text>
</comment>
<name>A0A7X6MUQ9_9MYCO</name>
<dbReference type="Proteomes" id="UP000518188">
    <property type="component" value="Unassembled WGS sequence"/>
</dbReference>
<sequence>MTRVVLGSASTGRLGVLRQAGLDPLVVVSGVDEDAVIASLADAPPEQVVSALAAAKADEVFTHLPAAVAGDCVVIGCDSMLFLDGQLCGKPGDVDTARRQWQSMSGRTAQLYSGHAVLVVRDGAVAYRIADTGITAVHFGSPTDTDLEAYLESGEPLGVAGGFTLDGLGGWFIEGIDGDPSNVIGLSLPLLRRMLATAGLSIADLWASRPE</sequence>
<keyword evidence="3" id="KW-0546">Nucleotide metabolism</keyword>
<dbReference type="AlphaFoldDB" id="A0A7X6MUQ9"/>